<keyword evidence="3" id="KW-1185">Reference proteome</keyword>
<sequence>MGDHQKRSMAVLSTGDLIDFYVQRLSGYGPSIGRKEGLSAKRPGAPDPWQSPRMAQHRRRPQVQVRSSGLRLVYAKTNKKSSPCNDRVTPSHLEPVAPTGPAALTSANGSMSNGSQADSLVRR</sequence>
<evidence type="ECO:0000313" key="3">
    <source>
        <dbReference type="Proteomes" id="UP000479000"/>
    </source>
</evidence>
<feature type="compositionally biased region" description="Polar residues" evidence="1">
    <location>
        <begin position="105"/>
        <end position="123"/>
    </location>
</feature>
<dbReference type="EMBL" id="CADCXU010029757">
    <property type="protein sequence ID" value="CAB0015921.1"/>
    <property type="molecule type" value="Genomic_DNA"/>
</dbReference>
<dbReference type="Proteomes" id="UP000479000">
    <property type="component" value="Unassembled WGS sequence"/>
</dbReference>
<evidence type="ECO:0000313" key="2">
    <source>
        <dbReference type="EMBL" id="CAB0015921.1"/>
    </source>
</evidence>
<proteinExistence type="predicted"/>
<gene>
    <name evidence="2" type="ORF">NTEN_LOCUS20261</name>
</gene>
<feature type="non-terminal residue" evidence="2">
    <location>
        <position position="123"/>
    </location>
</feature>
<protein>
    <submittedName>
        <fullName evidence="2">Uncharacterized protein</fullName>
    </submittedName>
</protein>
<dbReference type="AlphaFoldDB" id="A0A6H5HD64"/>
<accession>A0A6H5HD64</accession>
<organism evidence="2 3">
    <name type="scientific">Nesidiocoris tenuis</name>
    <dbReference type="NCBI Taxonomy" id="355587"/>
    <lineage>
        <taxon>Eukaryota</taxon>
        <taxon>Metazoa</taxon>
        <taxon>Ecdysozoa</taxon>
        <taxon>Arthropoda</taxon>
        <taxon>Hexapoda</taxon>
        <taxon>Insecta</taxon>
        <taxon>Pterygota</taxon>
        <taxon>Neoptera</taxon>
        <taxon>Paraneoptera</taxon>
        <taxon>Hemiptera</taxon>
        <taxon>Heteroptera</taxon>
        <taxon>Panheteroptera</taxon>
        <taxon>Cimicomorpha</taxon>
        <taxon>Miridae</taxon>
        <taxon>Dicyphina</taxon>
        <taxon>Nesidiocoris</taxon>
    </lineage>
</organism>
<name>A0A6H5HD64_9HEMI</name>
<evidence type="ECO:0000256" key="1">
    <source>
        <dbReference type="SAM" id="MobiDB-lite"/>
    </source>
</evidence>
<feature type="region of interest" description="Disordered" evidence="1">
    <location>
        <begin position="29"/>
        <end position="123"/>
    </location>
</feature>
<reference evidence="2 3" key="1">
    <citation type="submission" date="2020-02" db="EMBL/GenBank/DDBJ databases">
        <authorList>
            <person name="Ferguson B K."/>
        </authorList>
    </citation>
    <scope>NUCLEOTIDE SEQUENCE [LARGE SCALE GENOMIC DNA]</scope>
</reference>